<protein>
    <submittedName>
        <fullName evidence="2">Uncharacterized protein</fullName>
    </submittedName>
</protein>
<organism evidence="2 3">
    <name type="scientific">Thioclava atlantica</name>
    <dbReference type="NCBI Taxonomy" id="1317124"/>
    <lineage>
        <taxon>Bacteria</taxon>
        <taxon>Pseudomonadati</taxon>
        <taxon>Pseudomonadota</taxon>
        <taxon>Alphaproteobacteria</taxon>
        <taxon>Rhodobacterales</taxon>
        <taxon>Paracoccaceae</taxon>
        <taxon>Thioclava</taxon>
    </lineage>
</organism>
<evidence type="ECO:0000313" key="2">
    <source>
        <dbReference type="EMBL" id="KFE33543.1"/>
    </source>
</evidence>
<accession>A0A085TS46</accession>
<keyword evidence="3" id="KW-1185">Reference proteome</keyword>
<proteinExistence type="predicted"/>
<reference evidence="3" key="1">
    <citation type="submission" date="2013-04" db="EMBL/GenBank/DDBJ databases">
        <title>Thioclava sp. 13D2W-2 Genome Sequencing.</title>
        <authorList>
            <person name="Lai Q."/>
            <person name="Li G."/>
            <person name="Shao Z."/>
        </authorList>
    </citation>
    <scope>NUCLEOTIDE SEQUENCE [LARGE SCALE GENOMIC DNA]</scope>
    <source>
        <strain evidence="3">13D2W-2</strain>
    </source>
</reference>
<reference evidence="2 3" key="2">
    <citation type="journal article" date="2015" name="Antonie Van Leeuwenhoek">
        <title>Thioclava indica sp. nov., isolated from surface seawater of the Indian Ocean.</title>
        <authorList>
            <person name="Liu Y."/>
            <person name="Lai Q."/>
            <person name="Du J."/>
            <person name="Xu H."/>
            <person name="Jiang L."/>
            <person name="Shao Z."/>
        </authorList>
    </citation>
    <scope>NUCLEOTIDE SEQUENCE [LARGE SCALE GENOMIC DNA]</scope>
    <source>
        <strain evidence="2 3">13D2W-2</strain>
    </source>
</reference>
<gene>
    <name evidence="2" type="ORF">DW2_17742</name>
</gene>
<feature type="region of interest" description="Disordered" evidence="1">
    <location>
        <begin position="138"/>
        <end position="161"/>
    </location>
</feature>
<dbReference type="STRING" id="1317124.DW2_17742"/>
<evidence type="ECO:0000313" key="3">
    <source>
        <dbReference type="Proteomes" id="UP000028607"/>
    </source>
</evidence>
<dbReference type="AlphaFoldDB" id="A0A085TS46"/>
<dbReference type="EMBL" id="AQRC01000018">
    <property type="protein sequence ID" value="KFE33543.1"/>
    <property type="molecule type" value="Genomic_DNA"/>
</dbReference>
<evidence type="ECO:0000256" key="1">
    <source>
        <dbReference type="SAM" id="MobiDB-lite"/>
    </source>
</evidence>
<name>A0A085TS46_9RHOB</name>
<dbReference type="Proteomes" id="UP000028607">
    <property type="component" value="Unassembled WGS sequence"/>
</dbReference>
<comment type="caution">
    <text evidence="2">The sequence shown here is derived from an EMBL/GenBank/DDBJ whole genome shotgun (WGS) entry which is preliminary data.</text>
</comment>
<sequence length="185" mass="20423">MIATPLDTLSFVENLLCTPGALTVFAHASDLATRPRSSLLRPSFHMPELIAPHPICLASRLMDAGELRTTENDQKMRAPPRSSGAVTTGHRDRLYVFSQGFEYVSAKVRHSPPLDTPPHRFAAHWGKLHIPQTPWRFQRDDGEAAHPPSDPQPMGRSPLFLDLPALPAGREKDLSTLSLIRIGIA</sequence>